<feature type="domain" description="PPIase cyclophilin-type" evidence="5">
    <location>
        <begin position="25"/>
        <end position="187"/>
    </location>
</feature>
<accession>A0AA48K9F4</accession>
<dbReference type="InterPro" id="IPR002130">
    <property type="entry name" value="Cyclophilin-type_PPIase_dom"/>
</dbReference>
<dbReference type="InterPro" id="IPR029000">
    <property type="entry name" value="Cyclophilin-like_dom_sf"/>
</dbReference>
<dbReference type="AlphaFoldDB" id="A0AA48K9F4"/>
<protein>
    <recommendedName>
        <fullName evidence="1">peptidylprolyl isomerase</fullName>
        <ecNumber evidence="1">5.2.1.8</ecNumber>
    </recommendedName>
</protein>
<keyword evidence="7" id="KW-1185">Reference proteome</keyword>
<evidence type="ECO:0000256" key="2">
    <source>
        <dbReference type="ARBA" id="ARBA00023110"/>
    </source>
</evidence>
<organism evidence="6 7">
    <name type="scientific">Mesoterricola silvestris</name>
    <dbReference type="NCBI Taxonomy" id="2927979"/>
    <lineage>
        <taxon>Bacteria</taxon>
        <taxon>Pseudomonadati</taxon>
        <taxon>Acidobacteriota</taxon>
        <taxon>Holophagae</taxon>
        <taxon>Holophagales</taxon>
        <taxon>Holophagaceae</taxon>
        <taxon>Mesoterricola</taxon>
    </lineage>
</organism>
<dbReference type="GO" id="GO:0003755">
    <property type="term" value="F:peptidyl-prolyl cis-trans isomerase activity"/>
    <property type="evidence" value="ECO:0007669"/>
    <property type="project" value="UniProtKB-KW"/>
</dbReference>
<dbReference type="EMBL" id="AP027080">
    <property type="protein sequence ID" value="BDU73416.1"/>
    <property type="molecule type" value="Genomic_DNA"/>
</dbReference>
<proteinExistence type="predicted"/>
<dbReference type="EC" id="5.2.1.8" evidence="1"/>
<sequence length="189" mass="20163">MRKVLTVLLLSLPLLAAKPRVEITTTAGAFTVELEPDATPVTVANFMNYVKKGFYPGTIFHRVKKSAPAIIQGGGHTPDLAKKPTDASIKCEADLAKAKGLSNVRGTIAMARESLPDSAKAQFYINVKDNKALDFKARNLADFGYCVFGKVIKGMNVVDKIAAAKTGTQKGMADVPVSPVTITAVKEVK</sequence>
<dbReference type="Pfam" id="PF00160">
    <property type="entry name" value="Pro_isomerase"/>
    <property type="match status" value="1"/>
</dbReference>
<evidence type="ECO:0000256" key="4">
    <source>
        <dbReference type="SAM" id="SignalP"/>
    </source>
</evidence>
<dbReference type="RefSeq" id="WP_316412077.1">
    <property type="nucleotide sequence ID" value="NZ_AP027080.1"/>
</dbReference>
<dbReference type="KEGG" id="msil:METEAL_25900"/>
<keyword evidence="3 6" id="KW-0413">Isomerase</keyword>
<reference evidence="7" key="1">
    <citation type="journal article" date="2023" name="Int. J. Syst. Evol. Microbiol.">
        <title>Mesoterricola silvestris gen. nov., sp. nov., Mesoterricola sediminis sp. nov., Geothrix oryzae sp. nov., Geothrix edaphica sp. nov., Geothrix rubra sp. nov., and Geothrix limicola sp. nov., six novel members of Acidobacteriota isolated from soils.</title>
        <authorList>
            <person name="Itoh H."/>
            <person name="Sugisawa Y."/>
            <person name="Mise K."/>
            <person name="Xu Z."/>
            <person name="Kuniyasu M."/>
            <person name="Ushijima N."/>
            <person name="Kawano K."/>
            <person name="Kobayashi E."/>
            <person name="Shiratori Y."/>
            <person name="Masuda Y."/>
            <person name="Senoo K."/>
        </authorList>
    </citation>
    <scope>NUCLEOTIDE SEQUENCE [LARGE SCALE GENOMIC DNA]</scope>
    <source>
        <strain evidence="7">W79</strain>
    </source>
</reference>
<dbReference type="Gene3D" id="2.40.100.10">
    <property type="entry name" value="Cyclophilin-like"/>
    <property type="match status" value="1"/>
</dbReference>
<feature type="signal peptide" evidence="4">
    <location>
        <begin position="1"/>
        <end position="16"/>
    </location>
</feature>
<keyword evidence="4" id="KW-0732">Signal</keyword>
<evidence type="ECO:0000313" key="7">
    <source>
        <dbReference type="Proteomes" id="UP001238179"/>
    </source>
</evidence>
<keyword evidence="2" id="KW-0697">Rotamase</keyword>
<evidence type="ECO:0000259" key="5">
    <source>
        <dbReference type="PROSITE" id="PS50072"/>
    </source>
</evidence>
<evidence type="ECO:0000256" key="1">
    <source>
        <dbReference type="ARBA" id="ARBA00013194"/>
    </source>
</evidence>
<evidence type="ECO:0000256" key="3">
    <source>
        <dbReference type="ARBA" id="ARBA00023235"/>
    </source>
</evidence>
<dbReference type="Proteomes" id="UP001238179">
    <property type="component" value="Chromosome"/>
</dbReference>
<feature type="chain" id="PRO_5041309617" description="peptidylprolyl isomerase" evidence="4">
    <location>
        <begin position="17"/>
        <end position="189"/>
    </location>
</feature>
<dbReference type="PROSITE" id="PS50072">
    <property type="entry name" value="CSA_PPIASE_2"/>
    <property type="match status" value="1"/>
</dbReference>
<dbReference type="SUPFAM" id="SSF50891">
    <property type="entry name" value="Cyclophilin-like"/>
    <property type="match status" value="1"/>
</dbReference>
<gene>
    <name evidence="6" type="primary">ppiA_2</name>
    <name evidence="6" type="ORF">METEAL_25900</name>
</gene>
<evidence type="ECO:0000313" key="6">
    <source>
        <dbReference type="EMBL" id="BDU73416.1"/>
    </source>
</evidence>
<dbReference type="PANTHER" id="PTHR43246">
    <property type="entry name" value="PEPTIDYL-PROLYL CIS-TRANS ISOMERASE CYP38, CHLOROPLASTIC"/>
    <property type="match status" value="1"/>
</dbReference>
<name>A0AA48K9F4_9BACT</name>
<dbReference type="InterPro" id="IPR044665">
    <property type="entry name" value="E_coli_cyclophilin_A-like"/>
</dbReference>